<proteinExistence type="predicted"/>
<dbReference type="GO" id="GO:0071111">
    <property type="term" value="F:cyclic-guanylate-specific phosphodiesterase activity"/>
    <property type="evidence" value="ECO:0007669"/>
    <property type="project" value="InterPro"/>
</dbReference>
<dbReference type="Gene3D" id="3.30.450.20">
    <property type="entry name" value="PAS domain"/>
    <property type="match status" value="1"/>
</dbReference>
<gene>
    <name evidence="7" type="ordered locus">Mlg_1622</name>
</gene>
<feature type="transmembrane region" description="Helical" evidence="3">
    <location>
        <begin position="160"/>
        <end position="183"/>
    </location>
</feature>
<dbReference type="PROSITE" id="PS50883">
    <property type="entry name" value="EAL"/>
    <property type="match status" value="1"/>
</dbReference>
<dbReference type="Gene3D" id="3.30.70.270">
    <property type="match status" value="1"/>
</dbReference>
<dbReference type="InterPro" id="IPR035965">
    <property type="entry name" value="PAS-like_dom_sf"/>
</dbReference>
<dbReference type="eggNOG" id="COG4191">
    <property type="taxonomic scope" value="Bacteria"/>
</dbReference>
<dbReference type="Pfam" id="PF00563">
    <property type="entry name" value="EAL"/>
    <property type="match status" value="1"/>
</dbReference>
<dbReference type="SUPFAM" id="SSF55073">
    <property type="entry name" value="Nucleotide cyclase"/>
    <property type="match status" value="1"/>
</dbReference>
<dbReference type="Pfam" id="PF00990">
    <property type="entry name" value="GGDEF"/>
    <property type="match status" value="1"/>
</dbReference>
<evidence type="ECO:0000313" key="7">
    <source>
        <dbReference type="EMBL" id="ABI56968.1"/>
    </source>
</evidence>
<dbReference type="SUPFAM" id="SSF141868">
    <property type="entry name" value="EAL domain-like"/>
    <property type="match status" value="1"/>
</dbReference>
<dbReference type="GO" id="GO:0007165">
    <property type="term" value="P:signal transduction"/>
    <property type="evidence" value="ECO:0007669"/>
    <property type="project" value="InterPro"/>
</dbReference>
<feature type="domain" description="EAL" evidence="4">
    <location>
        <begin position="567"/>
        <end position="821"/>
    </location>
</feature>
<dbReference type="AlphaFoldDB" id="Q0A869"/>
<feature type="coiled-coil region" evidence="1">
    <location>
        <begin position="232"/>
        <end position="294"/>
    </location>
</feature>
<evidence type="ECO:0000313" key="8">
    <source>
        <dbReference type="Proteomes" id="UP000001962"/>
    </source>
</evidence>
<accession>Q0A869</accession>
<dbReference type="Gene3D" id="6.10.340.10">
    <property type="match status" value="1"/>
</dbReference>
<organism evidence="7 8">
    <name type="scientific">Alkalilimnicola ehrlichii (strain ATCC BAA-1101 / DSM 17681 / MLHE-1)</name>
    <dbReference type="NCBI Taxonomy" id="187272"/>
    <lineage>
        <taxon>Bacteria</taxon>
        <taxon>Pseudomonadati</taxon>
        <taxon>Pseudomonadota</taxon>
        <taxon>Gammaproteobacteria</taxon>
        <taxon>Chromatiales</taxon>
        <taxon>Ectothiorhodospiraceae</taxon>
        <taxon>Alkalilimnicola</taxon>
    </lineage>
</organism>
<keyword evidence="8" id="KW-1185">Reference proteome</keyword>
<dbReference type="InterPro" id="IPR035919">
    <property type="entry name" value="EAL_sf"/>
</dbReference>
<dbReference type="OrthoDB" id="7251575at2"/>
<dbReference type="PROSITE" id="PS50885">
    <property type="entry name" value="HAMP"/>
    <property type="match status" value="1"/>
</dbReference>
<dbReference type="eggNOG" id="COG2200">
    <property type="taxonomic scope" value="Bacteria"/>
</dbReference>
<keyword evidence="3" id="KW-1133">Transmembrane helix</keyword>
<dbReference type="InterPro" id="IPR003660">
    <property type="entry name" value="HAMP_dom"/>
</dbReference>
<keyword evidence="3" id="KW-0472">Membrane</keyword>
<feature type="region of interest" description="Disordered" evidence="2">
    <location>
        <begin position="98"/>
        <end position="126"/>
    </location>
</feature>
<dbReference type="InterPro" id="IPR029787">
    <property type="entry name" value="Nucleotide_cyclase"/>
</dbReference>
<reference evidence="8" key="1">
    <citation type="submission" date="2006-08" db="EMBL/GenBank/DDBJ databases">
        <title>Complete sequence of Alkalilimnicola ehrilichei MLHE-1.</title>
        <authorList>
            <person name="Copeland A."/>
            <person name="Lucas S."/>
            <person name="Lapidus A."/>
            <person name="Barry K."/>
            <person name="Detter J.C."/>
            <person name="Glavina del Rio T."/>
            <person name="Hammon N."/>
            <person name="Israni S."/>
            <person name="Dalin E."/>
            <person name="Tice H."/>
            <person name="Pitluck S."/>
            <person name="Sims D."/>
            <person name="Brettin T."/>
            <person name="Bruce D."/>
            <person name="Han C."/>
            <person name="Tapia R."/>
            <person name="Gilna P."/>
            <person name="Schmutz J."/>
            <person name="Larimer F."/>
            <person name="Land M."/>
            <person name="Hauser L."/>
            <person name="Kyrpides N."/>
            <person name="Mikhailova N."/>
            <person name="Oremland R.S."/>
            <person name="Hoeft S.E."/>
            <person name="Switzer-Blum J."/>
            <person name="Kulp T."/>
            <person name="King G."/>
            <person name="Tabita R."/>
            <person name="Witte B."/>
            <person name="Santini J.M."/>
            <person name="Basu P."/>
            <person name="Hollibaugh J.T."/>
            <person name="Xie G."/>
            <person name="Stolz J.F."/>
            <person name="Richardson P."/>
        </authorList>
    </citation>
    <scope>NUCLEOTIDE SEQUENCE [LARGE SCALE GENOMIC DNA]</scope>
    <source>
        <strain evidence="8">ATCC BAA-1101 / DSM 17681 / MLHE-1</strain>
    </source>
</reference>
<evidence type="ECO:0000256" key="3">
    <source>
        <dbReference type="SAM" id="Phobius"/>
    </source>
</evidence>
<evidence type="ECO:0000259" key="5">
    <source>
        <dbReference type="PROSITE" id="PS50885"/>
    </source>
</evidence>
<dbReference type="CDD" id="cd01949">
    <property type="entry name" value="GGDEF"/>
    <property type="match status" value="1"/>
</dbReference>
<dbReference type="SMART" id="SM00052">
    <property type="entry name" value="EAL"/>
    <property type="match status" value="1"/>
</dbReference>
<dbReference type="CDD" id="cd01948">
    <property type="entry name" value="EAL"/>
    <property type="match status" value="1"/>
</dbReference>
<dbReference type="KEGG" id="aeh:Mlg_1622"/>
<feature type="transmembrane region" description="Helical" evidence="3">
    <location>
        <begin position="25"/>
        <end position="45"/>
    </location>
</feature>
<evidence type="ECO:0000259" key="4">
    <source>
        <dbReference type="PROSITE" id="PS50883"/>
    </source>
</evidence>
<dbReference type="InterPro" id="IPR000160">
    <property type="entry name" value="GGDEF_dom"/>
</dbReference>
<evidence type="ECO:0000259" key="6">
    <source>
        <dbReference type="PROSITE" id="PS50887"/>
    </source>
</evidence>
<dbReference type="GO" id="GO:0016020">
    <property type="term" value="C:membrane"/>
    <property type="evidence" value="ECO:0007669"/>
    <property type="project" value="InterPro"/>
</dbReference>
<dbReference type="EMBL" id="CP000453">
    <property type="protein sequence ID" value="ABI56968.1"/>
    <property type="molecule type" value="Genomic_DNA"/>
</dbReference>
<evidence type="ECO:0000256" key="1">
    <source>
        <dbReference type="SAM" id="Coils"/>
    </source>
</evidence>
<feature type="compositionally biased region" description="Basic and acidic residues" evidence="2">
    <location>
        <begin position="111"/>
        <end position="124"/>
    </location>
</feature>
<dbReference type="PROSITE" id="PS50887">
    <property type="entry name" value="GGDEF"/>
    <property type="match status" value="1"/>
</dbReference>
<dbReference type="InterPro" id="IPR001633">
    <property type="entry name" value="EAL_dom"/>
</dbReference>
<dbReference type="PANTHER" id="PTHR33121">
    <property type="entry name" value="CYCLIC DI-GMP PHOSPHODIESTERASE PDEF"/>
    <property type="match status" value="1"/>
</dbReference>
<keyword evidence="3" id="KW-0812">Transmembrane</keyword>
<feature type="domain" description="GGDEF" evidence="6">
    <location>
        <begin position="424"/>
        <end position="558"/>
    </location>
</feature>
<dbReference type="eggNOG" id="COG2199">
    <property type="taxonomic scope" value="Bacteria"/>
</dbReference>
<dbReference type="HOGENOM" id="CLU_000445_70_20_6"/>
<sequence>MHTGNPAIAHPAHTAPRGCRVCRRITAVVFVSIIAIEAIILFPSYRNHEATLLANIEAQGLAAARAGLPSGPHDRPAMVHLLDNTPIAGIEWREEEGRASSVGAPLAATDARPEGRLPEPREGGRNGALMVHWTPEQLNRDYGVRARLDTTGIDAELRAFLLRIAALVLLIALFVTAVTLAVLDRLVFRPSRRLYRHMLAAGADPDHPLAYRLNSNRDDELGAASQAFDHMLERLARDRTALRQRERDLQTMNTTLEAQVTRRTAALTEANHRLQQEAKERQAAEQQARRLARFPDENSNPVLRVNPDGEILYANPAAIPLLRHWEDEQRLPADWQPRLTAATTAGRVTYEEVAVQGRWYLMAINPIPEEGYLNLYGVDITDRKRFEAELAKRNTEDALTGLPNRQVFRDRVGQALRERASDRGRAAVLLIRIENMDLINGLGGHQAGDLVLTALARRLRQAVAPDQTLARLGEEVFALLIPKVASVDELARLSEQLLGVLNSSVTSQGHEFASRASGGWAIYPHDGADTATLLRNAQLAAHRASRQGERQRYLFFVEGLNEAVESRQRRLRELRNAIDDGGLTLWFQPQLSSDRRRLSGLEALVRWPHPSDGLLAPDAFIPLAEEHDLIIPLGEWVLKAACRQLHEWQQLGLPVPRLAVNLGARHLLDSRLPGFVADLLRDYELPGHCLEVEVTESTVMEDITRSEEVLSRLVRLGVQVAVDDFGTGHSSLAYLKRLPIQRIKIDRSFIAGLPDDAQDRAICRTIADLSHSLGLQVVAEGVETTAQAAALQQMGCNDLQGFLLARPGPITRITHWLRHEAPRP</sequence>
<dbReference type="InterPro" id="IPR050706">
    <property type="entry name" value="Cyclic-di-GMP_PDE-like"/>
</dbReference>
<feature type="domain" description="HAMP" evidence="5">
    <location>
        <begin position="185"/>
        <end position="240"/>
    </location>
</feature>
<protein>
    <submittedName>
        <fullName evidence="7">Diguanylate cyclase/phosphodiesterase</fullName>
    </submittedName>
</protein>
<dbReference type="CDD" id="cd06225">
    <property type="entry name" value="HAMP"/>
    <property type="match status" value="1"/>
</dbReference>
<dbReference type="Gene3D" id="3.20.20.450">
    <property type="entry name" value="EAL domain"/>
    <property type="match status" value="1"/>
</dbReference>
<keyword evidence="1" id="KW-0175">Coiled coil</keyword>
<dbReference type="PANTHER" id="PTHR33121:SF71">
    <property type="entry name" value="OXYGEN SENSOR PROTEIN DOSP"/>
    <property type="match status" value="1"/>
</dbReference>
<dbReference type="SMART" id="SM00304">
    <property type="entry name" value="HAMP"/>
    <property type="match status" value="1"/>
</dbReference>
<evidence type="ECO:0000256" key="2">
    <source>
        <dbReference type="SAM" id="MobiDB-lite"/>
    </source>
</evidence>
<dbReference type="SUPFAM" id="SSF55785">
    <property type="entry name" value="PYP-like sensor domain (PAS domain)"/>
    <property type="match status" value="1"/>
</dbReference>
<dbReference type="NCBIfam" id="TIGR00254">
    <property type="entry name" value="GGDEF"/>
    <property type="match status" value="1"/>
</dbReference>
<dbReference type="InterPro" id="IPR043128">
    <property type="entry name" value="Rev_trsase/Diguanyl_cyclase"/>
</dbReference>
<dbReference type="Proteomes" id="UP000001962">
    <property type="component" value="Chromosome"/>
</dbReference>
<name>Q0A869_ALKEH</name>
<dbReference type="SMART" id="SM00267">
    <property type="entry name" value="GGDEF"/>
    <property type="match status" value="1"/>
</dbReference>